<dbReference type="EMBL" id="MU863678">
    <property type="protein sequence ID" value="KAK4097326.1"/>
    <property type="molecule type" value="Genomic_DNA"/>
</dbReference>
<sequence length="171" mass="19137">MAALAKDLSTASKVKVARLRAWELRRFTAEEGRPRIVHLLIEVHTVEEANKLIDRGAIVDYSVYPCERFEGAARATICYKCGTWGHKAAFCKEKEARCLICGCGAHTQDETARELEAQCPARRDPAINKPRCLNCGGAHPAFDAGCRVAKEQRQRARERFLDRPLAFQAPL</sequence>
<dbReference type="GO" id="GO:0008270">
    <property type="term" value="F:zinc ion binding"/>
    <property type="evidence" value="ECO:0007669"/>
    <property type="project" value="UniProtKB-KW"/>
</dbReference>
<reference evidence="3" key="1">
    <citation type="journal article" date="2023" name="Mol. Phylogenet. Evol.">
        <title>Genome-scale phylogeny and comparative genomics of the fungal order Sordariales.</title>
        <authorList>
            <person name="Hensen N."/>
            <person name="Bonometti L."/>
            <person name="Westerberg I."/>
            <person name="Brannstrom I.O."/>
            <person name="Guillou S."/>
            <person name="Cros-Aarteil S."/>
            <person name="Calhoun S."/>
            <person name="Haridas S."/>
            <person name="Kuo A."/>
            <person name="Mondo S."/>
            <person name="Pangilinan J."/>
            <person name="Riley R."/>
            <person name="LaButti K."/>
            <person name="Andreopoulos B."/>
            <person name="Lipzen A."/>
            <person name="Chen C."/>
            <person name="Yan M."/>
            <person name="Daum C."/>
            <person name="Ng V."/>
            <person name="Clum A."/>
            <person name="Steindorff A."/>
            <person name="Ohm R.A."/>
            <person name="Martin F."/>
            <person name="Silar P."/>
            <person name="Natvig D.O."/>
            <person name="Lalanne C."/>
            <person name="Gautier V."/>
            <person name="Ament-Velasquez S.L."/>
            <person name="Kruys A."/>
            <person name="Hutchinson M.I."/>
            <person name="Powell A.J."/>
            <person name="Barry K."/>
            <person name="Miller A.N."/>
            <person name="Grigoriev I.V."/>
            <person name="Debuchy R."/>
            <person name="Gladieux P."/>
            <person name="Hiltunen Thoren M."/>
            <person name="Johannesson H."/>
        </authorList>
    </citation>
    <scope>NUCLEOTIDE SEQUENCE</scope>
    <source>
        <strain evidence="3">CBS 757.83</strain>
    </source>
</reference>
<proteinExistence type="predicted"/>
<organism evidence="3 4">
    <name type="scientific">Parathielavia hyrcaniae</name>
    <dbReference type="NCBI Taxonomy" id="113614"/>
    <lineage>
        <taxon>Eukaryota</taxon>
        <taxon>Fungi</taxon>
        <taxon>Dikarya</taxon>
        <taxon>Ascomycota</taxon>
        <taxon>Pezizomycotina</taxon>
        <taxon>Sordariomycetes</taxon>
        <taxon>Sordariomycetidae</taxon>
        <taxon>Sordariales</taxon>
        <taxon>Chaetomiaceae</taxon>
        <taxon>Parathielavia</taxon>
    </lineage>
</organism>
<reference evidence="3" key="2">
    <citation type="submission" date="2023-05" db="EMBL/GenBank/DDBJ databases">
        <authorList>
            <consortium name="Lawrence Berkeley National Laboratory"/>
            <person name="Steindorff A."/>
            <person name="Hensen N."/>
            <person name="Bonometti L."/>
            <person name="Westerberg I."/>
            <person name="Brannstrom I.O."/>
            <person name="Guillou S."/>
            <person name="Cros-Aarteil S."/>
            <person name="Calhoun S."/>
            <person name="Haridas S."/>
            <person name="Kuo A."/>
            <person name="Mondo S."/>
            <person name="Pangilinan J."/>
            <person name="Riley R."/>
            <person name="Labutti K."/>
            <person name="Andreopoulos B."/>
            <person name="Lipzen A."/>
            <person name="Chen C."/>
            <person name="Yanf M."/>
            <person name="Daum C."/>
            <person name="Ng V."/>
            <person name="Clum A."/>
            <person name="Ohm R."/>
            <person name="Martin F."/>
            <person name="Silar P."/>
            <person name="Natvig D."/>
            <person name="Lalanne C."/>
            <person name="Gautier V."/>
            <person name="Ament-Velasquez S.L."/>
            <person name="Kruys A."/>
            <person name="Hutchinson M.I."/>
            <person name="Powell A.J."/>
            <person name="Barry K."/>
            <person name="Miller A.N."/>
            <person name="Grigoriev I.V."/>
            <person name="Debuchy R."/>
            <person name="Gladieux P."/>
            <person name="Thoren M.H."/>
            <person name="Johannesson H."/>
        </authorList>
    </citation>
    <scope>NUCLEOTIDE SEQUENCE</scope>
    <source>
        <strain evidence="3">CBS 757.83</strain>
    </source>
</reference>
<keyword evidence="1" id="KW-0862">Zinc</keyword>
<dbReference type="Proteomes" id="UP001305647">
    <property type="component" value="Unassembled WGS sequence"/>
</dbReference>
<evidence type="ECO:0000256" key="1">
    <source>
        <dbReference type="PROSITE-ProRule" id="PRU00047"/>
    </source>
</evidence>
<dbReference type="AlphaFoldDB" id="A0AAN6PUJ0"/>
<accession>A0AAN6PUJ0</accession>
<protein>
    <recommendedName>
        <fullName evidence="2">CCHC-type domain-containing protein</fullName>
    </recommendedName>
</protein>
<evidence type="ECO:0000259" key="2">
    <source>
        <dbReference type="PROSITE" id="PS50158"/>
    </source>
</evidence>
<name>A0AAN6PUJ0_9PEZI</name>
<evidence type="ECO:0000313" key="4">
    <source>
        <dbReference type="Proteomes" id="UP001305647"/>
    </source>
</evidence>
<keyword evidence="1" id="KW-0479">Metal-binding</keyword>
<feature type="domain" description="CCHC-type" evidence="2">
    <location>
        <begin position="78"/>
        <end position="93"/>
    </location>
</feature>
<dbReference type="GO" id="GO:0003676">
    <property type="term" value="F:nucleic acid binding"/>
    <property type="evidence" value="ECO:0007669"/>
    <property type="project" value="InterPro"/>
</dbReference>
<gene>
    <name evidence="3" type="ORF">N658DRAFT_561865</name>
</gene>
<dbReference type="InterPro" id="IPR001878">
    <property type="entry name" value="Znf_CCHC"/>
</dbReference>
<evidence type="ECO:0000313" key="3">
    <source>
        <dbReference type="EMBL" id="KAK4097326.1"/>
    </source>
</evidence>
<dbReference type="PROSITE" id="PS50158">
    <property type="entry name" value="ZF_CCHC"/>
    <property type="match status" value="1"/>
</dbReference>
<keyword evidence="1" id="KW-0863">Zinc-finger</keyword>
<keyword evidence="4" id="KW-1185">Reference proteome</keyword>
<comment type="caution">
    <text evidence="3">The sequence shown here is derived from an EMBL/GenBank/DDBJ whole genome shotgun (WGS) entry which is preliminary data.</text>
</comment>